<evidence type="ECO:0000256" key="1">
    <source>
        <dbReference type="SAM" id="MobiDB-lite"/>
    </source>
</evidence>
<sequence>MGEKPEGRRGTASREQRGERVEREKHKQEDGQRREAERPEKEKHEETESRDQGAEQESRKSSRGEWG</sequence>
<proteinExistence type="predicted"/>
<evidence type="ECO:0000313" key="2">
    <source>
        <dbReference type="EMBL" id="KAJ1144626.1"/>
    </source>
</evidence>
<comment type="caution">
    <text evidence="2">The sequence shown here is derived from an EMBL/GenBank/DDBJ whole genome shotgun (WGS) entry which is preliminary data.</text>
</comment>
<protein>
    <submittedName>
        <fullName evidence="2">Uncharacterized protein</fullName>
    </submittedName>
</protein>
<evidence type="ECO:0000313" key="3">
    <source>
        <dbReference type="Proteomes" id="UP001066276"/>
    </source>
</evidence>
<dbReference type="Proteomes" id="UP001066276">
    <property type="component" value="Chromosome 6"/>
</dbReference>
<organism evidence="2 3">
    <name type="scientific">Pleurodeles waltl</name>
    <name type="common">Iberian ribbed newt</name>
    <dbReference type="NCBI Taxonomy" id="8319"/>
    <lineage>
        <taxon>Eukaryota</taxon>
        <taxon>Metazoa</taxon>
        <taxon>Chordata</taxon>
        <taxon>Craniata</taxon>
        <taxon>Vertebrata</taxon>
        <taxon>Euteleostomi</taxon>
        <taxon>Amphibia</taxon>
        <taxon>Batrachia</taxon>
        <taxon>Caudata</taxon>
        <taxon>Salamandroidea</taxon>
        <taxon>Salamandridae</taxon>
        <taxon>Pleurodelinae</taxon>
        <taxon>Pleurodeles</taxon>
    </lineage>
</organism>
<keyword evidence="3" id="KW-1185">Reference proteome</keyword>
<dbReference type="AlphaFoldDB" id="A0AAV7QZS0"/>
<accession>A0AAV7QZS0</accession>
<feature type="region of interest" description="Disordered" evidence="1">
    <location>
        <begin position="1"/>
        <end position="67"/>
    </location>
</feature>
<gene>
    <name evidence="2" type="ORF">NDU88_010923</name>
</gene>
<reference evidence="2" key="1">
    <citation type="journal article" date="2022" name="bioRxiv">
        <title>Sequencing and chromosome-scale assembly of the giantPleurodeles waltlgenome.</title>
        <authorList>
            <person name="Brown T."/>
            <person name="Elewa A."/>
            <person name="Iarovenko S."/>
            <person name="Subramanian E."/>
            <person name="Araus A.J."/>
            <person name="Petzold A."/>
            <person name="Susuki M."/>
            <person name="Suzuki K.-i.T."/>
            <person name="Hayashi T."/>
            <person name="Toyoda A."/>
            <person name="Oliveira C."/>
            <person name="Osipova E."/>
            <person name="Leigh N.D."/>
            <person name="Simon A."/>
            <person name="Yun M.H."/>
        </authorList>
    </citation>
    <scope>NUCLEOTIDE SEQUENCE</scope>
    <source>
        <strain evidence="2">20211129_DDA</strain>
        <tissue evidence="2">Liver</tissue>
    </source>
</reference>
<dbReference type="EMBL" id="JANPWB010000010">
    <property type="protein sequence ID" value="KAJ1144626.1"/>
    <property type="molecule type" value="Genomic_DNA"/>
</dbReference>
<name>A0AAV7QZS0_PLEWA</name>